<feature type="domain" description="Helicase ATP-binding" evidence="7">
    <location>
        <begin position="27"/>
        <end position="207"/>
    </location>
</feature>
<keyword evidence="5" id="KW-0051">Antiviral defense</keyword>
<keyword evidence="2" id="KW-0378">Hydrolase</keyword>
<dbReference type="GO" id="GO:0005829">
    <property type="term" value="C:cytosol"/>
    <property type="evidence" value="ECO:0007669"/>
    <property type="project" value="TreeGrafter"/>
</dbReference>
<sequence length="544" mass="63090">MTMNKIYKDIFCFSPNKHQDEIWNYFADTNNLKKPLILKAPTGSGKTEAILAPFLNQFLENNFYIAPRLIYVLPMRVLVNTISDRIRKYAEKISPYISVKIQHGDLPDAPFFLSDIVITTLDQFVYGLTRSSQQVGKHIDIPVGSIASSLIVFDEAHMYRDEFTFSVMRAIMEILYESKIPFVVMTATMPESLEKSLFENIKDYTKIMGEDVINSKLRIRIWDKPLYANNEVNIDMELLENVKKRKTLIVLNQVKRAQKVYEEIKKRLDLSNNQIVLLHSRFTKKDREINEKSALSLIPHKENGKIKIPEGVSIVVSTQVLEAGIDFSAELLLTEIAPADCLVQRAGRCARYEGEEGEMIIFPVDDEKGYKPYEKEHIMKTINWIRNNTNFNIKNFKEVCSFVDELDYQANDFEARDTLVDLYECVLYADTKPQNIQVRNSKPVTLVVIDSSIGEGKKKEDIIRSSIRKTAMNLRENSIDIDIGVAWQLFNKDGILKYRFKYDVESKNWDFEEIREIQPFNMYIIEKNDYDENIGVKNDASYFI</sequence>
<dbReference type="InterPro" id="IPR001650">
    <property type="entry name" value="Helicase_C-like"/>
</dbReference>
<evidence type="ECO:0000256" key="1">
    <source>
        <dbReference type="ARBA" id="ARBA00022741"/>
    </source>
</evidence>
<dbReference type="InterPro" id="IPR011545">
    <property type="entry name" value="DEAD/DEAH_box_helicase_dom"/>
</dbReference>
<dbReference type="InterPro" id="IPR006474">
    <property type="entry name" value="Helicase_Cas3_CRISPR-ass_core"/>
</dbReference>
<evidence type="ECO:0000256" key="4">
    <source>
        <dbReference type="ARBA" id="ARBA00022840"/>
    </source>
</evidence>
<name>A0A7C3J6U5_UNCW3</name>
<dbReference type="SUPFAM" id="SSF52540">
    <property type="entry name" value="P-loop containing nucleoside triphosphate hydrolases"/>
    <property type="match status" value="1"/>
</dbReference>
<comment type="caution">
    <text evidence="8">The sequence shown here is derived from an EMBL/GenBank/DDBJ whole genome shotgun (WGS) entry which is preliminary data.</text>
</comment>
<dbReference type="Gene3D" id="3.40.50.300">
    <property type="entry name" value="P-loop containing nucleotide triphosphate hydrolases"/>
    <property type="match status" value="2"/>
</dbReference>
<evidence type="ECO:0000256" key="6">
    <source>
        <dbReference type="ARBA" id="ARBA00038437"/>
    </source>
</evidence>
<dbReference type="GO" id="GO:0003676">
    <property type="term" value="F:nucleic acid binding"/>
    <property type="evidence" value="ECO:0007669"/>
    <property type="project" value="InterPro"/>
</dbReference>
<evidence type="ECO:0000259" key="7">
    <source>
        <dbReference type="PROSITE" id="PS51192"/>
    </source>
</evidence>
<gene>
    <name evidence="8" type="primary">cas3</name>
    <name evidence="8" type="ORF">ENS15_07010</name>
</gene>
<evidence type="ECO:0000313" key="8">
    <source>
        <dbReference type="EMBL" id="HFK24375.1"/>
    </source>
</evidence>
<dbReference type="GO" id="GO:0005524">
    <property type="term" value="F:ATP binding"/>
    <property type="evidence" value="ECO:0007669"/>
    <property type="project" value="UniProtKB-KW"/>
</dbReference>
<dbReference type="GO" id="GO:0016787">
    <property type="term" value="F:hydrolase activity"/>
    <property type="evidence" value="ECO:0007669"/>
    <property type="project" value="UniProtKB-KW"/>
</dbReference>
<dbReference type="Pfam" id="PF22590">
    <property type="entry name" value="Cas3-like_C_2"/>
    <property type="match status" value="1"/>
</dbReference>
<dbReference type="PANTHER" id="PTHR47959:SF16">
    <property type="entry name" value="CRISPR-ASSOCIATED NUCLEASE_HELICASE CAS3-RELATED"/>
    <property type="match status" value="1"/>
</dbReference>
<organism evidence="8">
    <name type="scientific">candidate division WOR-3 bacterium</name>
    <dbReference type="NCBI Taxonomy" id="2052148"/>
    <lineage>
        <taxon>Bacteria</taxon>
        <taxon>Bacteria division WOR-3</taxon>
    </lineage>
</organism>
<evidence type="ECO:0000256" key="5">
    <source>
        <dbReference type="ARBA" id="ARBA00023118"/>
    </source>
</evidence>
<keyword evidence="4" id="KW-0067">ATP-binding</keyword>
<dbReference type="SMART" id="SM00487">
    <property type="entry name" value="DEXDc"/>
    <property type="match status" value="1"/>
</dbReference>
<dbReference type="GO" id="GO:0051607">
    <property type="term" value="P:defense response to virus"/>
    <property type="evidence" value="ECO:0007669"/>
    <property type="project" value="UniProtKB-KW"/>
</dbReference>
<accession>A0A7C3J6U5</accession>
<keyword evidence="1" id="KW-0547">Nucleotide-binding</keyword>
<dbReference type="PANTHER" id="PTHR47959">
    <property type="entry name" value="ATP-DEPENDENT RNA HELICASE RHLE-RELATED"/>
    <property type="match status" value="1"/>
</dbReference>
<dbReference type="AlphaFoldDB" id="A0A7C3J6U5"/>
<evidence type="ECO:0000256" key="2">
    <source>
        <dbReference type="ARBA" id="ARBA00022801"/>
    </source>
</evidence>
<keyword evidence="3" id="KW-0347">Helicase</keyword>
<dbReference type="InterPro" id="IPR050079">
    <property type="entry name" value="DEAD_box_RNA_helicase"/>
</dbReference>
<protein>
    <submittedName>
        <fullName evidence="8">CRISPR-associated helicase Cas3</fullName>
    </submittedName>
</protein>
<dbReference type="NCBIfam" id="TIGR01587">
    <property type="entry name" value="cas3_core"/>
    <property type="match status" value="1"/>
</dbReference>
<dbReference type="PROSITE" id="PS51192">
    <property type="entry name" value="HELICASE_ATP_BIND_1"/>
    <property type="match status" value="1"/>
</dbReference>
<evidence type="ECO:0000256" key="3">
    <source>
        <dbReference type="ARBA" id="ARBA00022806"/>
    </source>
</evidence>
<dbReference type="Pfam" id="PF00270">
    <property type="entry name" value="DEAD"/>
    <property type="match status" value="1"/>
</dbReference>
<dbReference type="SMART" id="SM00490">
    <property type="entry name" value="HELICc"/>
    <property type="match status" value="1"/>
</dbReference>
<dbReference type="InterPro" id="IPR014001">
    <property type="entry name" value="Helicase_ATP-bd"/>
</dbReference>
<dbReference type="InterPro" id="IPR054712">
    <property type="entry name" value="Cas3-like_dom"/>
</dbReference>
<dbReference type="GO" id="GO:0003724">
    <property type="term" value="F:RNA helicase activity"/>
    <property type="evidence" value="ECO:0007669"/>
    <property type="project" value="TreeGrafter"/>
</dbReference>
<proteinExistence type="inferred from homology"/>
<dbReference type="EMBL" id="DSTT01000006">
    <property type="protein sequence ID" value="HFK24375.1"/>
    <property type="molecule type" value="Genomic_DNA"/>
</dbReference>
<dbReference type="InterPro" id="IPR027417">
    <property type="entry name" value="P-loop_NTPase"/>
</dbReference>
<reference evidence="8" key="1">
    <citation type="journal article" date="2020" name="mSystems">
        <title>Genome- and Community-Level Interaction Insights into Carbon Utilization and Element Cycling Functions of Hydrothermarchaeota in Hydrothermal Sediment.</title>
        <authorList>
            <person name="Zhou Z."/>
            <person name="Liu Y."/>
            <person name="Xu W."/>
            <person name="Pan J."/>
            <person name="Luo Z.H."/>
            <person name="Li M."/>
        </authorList>
    </citation>
    <scope>NUCLEOTIDE SEQUENCE [LARGE SCALE GENOMIC DNA]</scope>
    <source>
        <strain evidence="8">SpSt-464</strain>
    </source>
</reference>
<comment type="similarity">
    <text evidence="6">Belongs to the DEAD box helicase family.</text>
</comment>